<keyword evidence="2" id="KW-0812">Transmembrane</keyword>
<feature type="region of interest" description="Disordered" evidence="1">
    <location>
        <begin position="115"/>
        <end position="140"/>
    </location>
</feature>
<reference evidence="3 4" key="1">
    <citation type="submission" date="2019-08" db="EMBL/GenBank/DDBJ databases">
        <authorList>
            <person name="Khan S.A."/>
            <person name="Jeon C.O."/>
            <person name="Jeong S.E."/>
        </authorList>
    </citation>
    <scope>NUCLEOTIDE SEQUENCE [LARGE SCALE GENOMIC DNA]</scope>
    <source>
        <strain evidence="4">IMCC1728</strain>
    </source>
</reference>
<evidence type="ECO:0000313" key="3">
    <source>
        <dbReference type="EMBL" id="TXC66698.1"/>
    </source>
</evidence>
<feature type="compositionally biased region" description="Low complexity" evidence="1">
    <location>
        <begin position="116"/>
        <end position="134"/>
    </location>
</feature>
<evidence type="ECO:0000313" key="4">
    <source>
        <dbReference type="Proteomes" id="UP000321832"/>
    </source>
</evidence>
<name>A0A5C6U4T4_9BURK</name>
<comment type="caution">
    <text evidence="3">The sequence shown here is derived from an EMBL/GenBank/DDBJ whole genome shotgun (WGS) entry which is preliminary data.</text>
</comment>
<protein>
    <submittedName>
        <fullName evidence="3">Uncharacterized protein</fullName>
    </submittedName>
</protein>
<feature type="transmembrane region" description="Helical" evidence="2">
    <location>
        <begin position="67"/>
        <end position="87"/>
    </location>
</feature>
<feature type="transmembrane region" description="Helical" evidence="2">
    <location>
        <begin position="17"/>
        <end position="36"/>
    </location>
</feature>
<dbReference type="Proteomes" id="UP000321832">
    <property type="component" value="Unassembled WGS sequence"/>
</dbReference>
<evidence type="ECO:0000256" key="2">
    <source>
        <dbReference type="SAM" id="Phobius"/>
    </source>
</evidence>
<gene>
    <name evidence="3" type="ORF">FSC37_15450</name>
</gene>
<proteinExistence type="predicted"/>
<keyword evidence="2" id="KW-0472">Membrane</keyword>
<keyword evidence="2" id="KW-1133">Transmembrane helix</keyword>
<evidence type="ECO:0000256" key="1">
    <source>
        <dbReference type="SAM" id="MobiDB-lite"/>
    </source>
</evidence>
<dbReference type="AlphaFoldDB" id="A0A5C6U4T4"/>
<keyword evidence="4" id="KW-1185">Reference proteome</keyword>
<accession>A0A5C6U4T4</accession>
<organism evidence="3 4">
    <name type="scientific">Piscinibacter aquaticus</name>
    <dbReference type="NCBI Taxonomy" id="392597"/>
    <lineage>
        <taxon>Bacteria</taxon>
        <taxon>Pseudomonadati</taxon>
        <taxon>Pseudomonadota</taxon>
        <taxon>Betaproteobacteria</taxon>
        <taxon>Burkholderiales</taxon>
        <taxon>Sphaerotilaceae</taxon>
        <taxon>Piscinibacter</taxon>
    </lineage>
</organism>
<dbReference type="EMBL" id="VOPW01000001">
    <property type="protein sequence ID" value="TXC66698.1"/>
    <property type="molecule type" value="Genomic_DNA"/>
</dbReference>
<feature type="transmembrane region" description="Helical" evidence="2">
    <location>
        <begin position="43"/>
        <end position="61"/>
    </location>
</feature>
<sequence>MNPIAALDQQSPQLQPFQLLLMGVFLTAYLTAVTGLLQPRGRLRAAGVALLAGVGMGFAFTPWTLGALLAALSVGAVGVFIGVSWLLSRALGVHEQTSTLMPEVEDDFAPTEMDVAPTAPRSAPLAAPRFAAPTAPAPLS</sequence>